<dbReference type="STRING" id="871963.Desdi_0372"/>
<dbReference type="eggNOG" id="COG0348">
    <property type="taxonomic scope" value="Bacteria"/>
</dbReference>
<keyword evidence="1" id="KW-0813">Transport</keyword>
<dbReference type="Pfam" id="PF13187">
    <property type="entry name" value="Fer4_9"/>
    <property type="match status" value="1"/>
</dbReference>
<dbReference type="PROSITE" id="PS00198">
    <property type="entry name" value="4FE4S_FER_1"/>
    <property type="match status" value="1"/>
</dbReference>
<keyword evidence="4" id="KW-0249">Electron transport</keyword>
<accession>L0F4P9</accession>
<evidence type="ECO:0000256" key="1">
    <source>
        <dbReference type="ARBA" id="ARBA00022448"/>
    </source>
</evidence>
<dbReference type="SUPFAM" id="SSF54862">
    <property type="entry name" value="4Fe-4S ferredoxins"/>
    <property type="match status" value="1"/>
</dbReference>
<dbReference type="EMBL" id="CP003344">
    <property type="protein sequence ID" value="AGA67918.1"/>
    <property type="molecule type" value="Genomic_DNA"/>
</dbReference>
<evidence type="ECO:0000256" key="6">
    <source>
        <dbReference type="ARBA" id="ARBA00023014"/>
    </source>
</evidence>
<evidence type="ECO:0000313" key="9">
    <source>
        <dbReference type="EMBL" id="AGA67918.1"/>
    </source>
</evidence>
<keyword evidence="5" id="KW-0408">Iron</keyword>
<dbReference type="InterPro" id="IPR017900">
    <property type="entry name" value="4Fe4S_Fe_S_CS"/>
</dbReference>
<dbReference type="HOGENOM" id="CLU_076047_0_0_9"/>
<proteinExistence type="predicted"/>
<dbReference type="PANTHER" id="PTHR30176">
    <property type="entry name" value="FERREDOXIN-TYPE PROTEIN NAPH"/>
    <property type="match status" value="1"/>
</dbReference>
<evidence type="ECO:0000313" key="10">
    <source>
        <dbReference type="Proteomes" id="UP000010797"/>
    </source>
</evidence>
<evidence type="ECO:0000256" key="3">
    <source>
        <dbReference type="ARBA" id="ARBA00022723"/>
    </source>
</evidence>
<dbReference type="OrthoDB" id="9786132at2"/>
<dbReference type="KEGG" id="ddl:Desdi_0372"/>
<keyword evidence="10" id="KW-1185">Reference proteome</keyword>
<dbReference type="PANTHER" id="PTHR30176:SF3">
    <property type="entry name" value="FERREDOXIN-TYPE PROTEIN NAPH"/>
    <property type="match status" value="1"/>
</dbReference>
<keyword evidence="2" id="KW-0004">4Fe-4S</keyword>
<dbReference type="RefSeq" id="WP_015260925.1">
    <property type="nucleotide sequence ID" value="NC_019903.1"/>
</dbReference>
<dbReference type="Proteomes" id="UP000010797">
    <property type="component" value="Chromosome"/>
</dbReference>
<dbReference type="InterPro" id="IPR017896">
    <property type="entry name" value="4Fe4S_Fe-S-bd"/>
</dbReference>
<keyword evidence="7" id="KW-0812">Transmembrane</keyword>
<sequence length="244" mass="26874">MKRQKIRSILLLISFLLFPITIYYFSPALIIQGASQGVVVGSFIVFGLMFISSLFLGRGFCGWVCPAGGLQEGCTLAVDKKCAGGKLNWIKYFIWVPWILAIIVLAILAGGLSSIDFFYQIQDGISVSDKYGYIVYYFFVGLIVVLALTAGRRAFCHYVCWMAPFMVIGSKIKSVLPIPSLKLRPIQDKCTSCKLCERKCPMSLPVSTMVEQGSMENSECILCGQCVDVCAKGAVKFSFGLSQK</sequence>
<keyword evidence="3" id="KW-0479">Metal-binding</keyword>
<feature type="transmembrane region" description="Helical" evidence="7">
    <location>
        <begin position="37"/>
        <end position="56"/>
    </location>
</feature>
<reference evidence="10" key="1">
    <citation type="submission" date="2012-02" db="EMBL/GenBank/DDBJ databases">
        <title>Complete sequence of Desulfitobacterium dichloroeliminans LMG P-21439.</title>
        <authorList>
            <person name="Lucas S."/>
            <person name="Han J."/>
            <person name="Lapidus A."/>
            <person name="Cheng J.-F."/>
            <person name="Goodwin L."/>
            <person name="Pitluck S."/>
            <person name="Peters L."/>
            <person name="Ovchinnikova G."/>
            <person name="Teshima H."/>
            <person name="Detter J.C."/>
            <person name="Han C."/>
            <person name="Tapia R."/>
            <person name="Land M."/>
            <person name="Hauser L."/>
            <person name="Kyrpides N."/>
            <person name="Ivanova N."/>
            <person name="Pagani I."/>
            <person name="Kruse T."/>
            <person name="de Vos W.M."/>
            <person name="Boon N."/>
            <person name="Smidt H."/>
            <person name="Woyke T."/>
        </authorList>
    </citation>
    <scope>NUCLEOTIDE SEQUENCE [LARGE SCALE GENOMIC DNA]</scope>
    <source>
        <strain evidence="10">LMG P-21439 / DCA1</strain>
    </source>
</reference>
<keyword evidence="7" id="KW-0472">Membrane</keyword>
<evidence type="ECO:0000256" key="5">
    <source>
        <dbReference type="ARBA" id="ARBA00023004"/>
    </source>
</evidence>
<dbReference type="InterPro" id="IPR051684">
    <property type="entry name" value="Electron_Trans/Redox"/>
</dbReference>
<dbReference type="PROSITE" id="PS51379">
    <property type="entry name" value="4FE4S_FER_2"/>
    <property type="match status" value="2"/>
</dbReference>
<feature type="domain" description="4Fe-4S ferredoxin-type" evidence="8">
    <location>
        <begin position="211"/>
        <end position="240"/>
    </location>
</feature>
<feature type="transmembrane region" description="Helical" evidence="7">
    <location>
        <begin position="131"/>
        <end position="150"/>
    </location>
</feature>
<dbReference type="GO" id="GO:0051539">
    <property type="term" value="F:4 iron, 4 sulfur cluster binding"/>
    <property type="evidence" value="ECO:0007669"/>
    <property type="project" value="UniProtKB-KW"/>
</dbReference>
<evidence type="ECO:0000256" key="4">
    <source>
        <dbReference type="ARBA" id="ARBA00022982"/>
    </source>
</evidence>
<keyword evidence="7" id="KW-1133">Transmembrane helix</keyword>
<dbReference type="GO" id="GO:0046872">
    <property type="term" value="F:metal ion binding"/>
    <property type="evidence" value="ECO:0007669"/>
    <property type="project" value="UniProtKB-KW"/>
</dbReference>
<feature type="domain" description="4Fe-4S ferredoxin-type" evidence="8">
    <location>
        <begin position="181"/>
        <end position="210"/>
    </location>
</feature>
<evidence type="ECO:0000256" key="2">
    <source>
        <dbReference type="ARBA" id="ARBA00022485"/>
    </source>
</evidence>
<gene>
    <name evidence="9" type="ordered locus">Desdi_0372</name>
</gene>
<organism evidence="9 10">
    <name type="scientific">Desulfitobacterium dichloroeliminans (strain LMG P-21439 / DCA1)</name>
    <dbReference type="NCBI Taxonomy" id="871963"/>
    <lineage>
        <taxon>Bacteria</taxon>
        <taxon>Bacillati</taxon>
        <taxon>Bacillota</taxon>
        <taxon>Clostridia</taxon>
        <taxon>Eubacteriales</taxon>
        <taxon>Desulfitobacteriaceae</taxon>
        <taxon>Desulfitobacterium</taxon>
    </lineage>
</organism>
<dbReference type="Pfam" id="PF12801">
    <property type="entry name" value="Fer4_5"/>
    <property type="match status" value="2"/>
</dbReference>
<feature type="transmembrane region" description="Helical" evidence="7">
    <location>
        <begin position="95"/>
        <end position="119"/>
    </location>
</feature>
<evidence type="ECO:0000259" key="8">
    <source>
        <dbReference type="PROSITE" id="PS51379"/>
    </source>
</evidence>
<evidence type="ECO:0000256" key="7">
    <source>
        <dbReference type="SAM" id="Phobius"/>
    </source>
</evidence>
<feature type="transmembrane region" description="Helical" evidence="7">
    <location>
        <begin position="6"/>
        <end position="25"/>
    </location>
</feature>
<protein>
    <recommendedName>
        <fullName evidence="8">4Fe-4S ferredoxin-type domain-containing protein</fullName>
    </recommendedName>
</protein>
<dbReference type="AlphaFoldDB" id="L0F4P9"/>
<dbReference type="GO" id="GO:0005886">
    <property type="term" value="C:plasma membrane"/>
    <property type="evidence" value="ECO:0007669"/>
    <property type="project" value="TreeGrafter"/>
</dbReference>
<keyword evidence="6" id="KW-0411">Iron-sulfur</keyword>
<dbReference type="Gene3D" id="3.30.70.20">
    <property type="match status" value="1"/>
</dbReference>
<name>L0F4P9_DESDL</name>